<evidence type="ECO:0000256" key="2">
    <source>
        <dbReference type="SAM" id="Phobius"/>
    </source>
</evidence>
<reference evidence="3 4" key="1">
    <citation type="submission" date="2017-12" db="EMBL/GenBank/DDBJ databases">
        <title>Sequencing the genomes of 1000 Actinobacteria strains.</title>
        <authorList>
            <person name="Klenk H.-P."/>
        </authorList>
    </citation>
    <scope>NUCLEOTIDE SEQUENCE [LARGE SCALE GENOMIC DNA]</scope>
    <source>
        <strain evidence="3 4">DSM 45165</strain>
    </source>
</reference>
<gene>
    <name evidence="3" type="ORF">ATK30_4528</name>
</gene>
<dbReference type="Gene3D" id="2.60.40.2880">
    <property type="entry name" value="MmpS1-5, C-terminal soluble domain"/>
    <property type="match status" value="1"/>
</dbReference>
<keyword evidence="2" id="KW-1133">Transmembrane helix</keyword>
<organism evidence="3 4">
    <name type="scientific">Amycolatopsis echigonensis</name>
    <dbReference type="NCBI Taxonomy" id="2576905"/>
    <lineage>
        <taxon>Bacteria</taxon>
        <taxon>Bacillati</taxon>
        <taxon>Actinomycetota</taxon>
        <taxon>Actinomycetes</taxon>
        <taxon>Pseudonocardiales</taxon>
        <taxon>Pseudonocardiaceae</taxon>
        <taxon>Amycolatopsis</taxon>
    </lineage>
</organism>
<comment type="caution">
    <text evidence="3">The sequence shown here is derived from an EMBL/GenBank/DDBJ whole genome shotgun (WGS) entry which is preliminary data.</text>
</comment>
<feature type="region of interest" description="Disordered" evidence="1">
    <location>
        <begin position="31"/>
        <end position="64"/>
    </location>
</feature>
<dbReference type="EMBL" id="PJMY01000003">
    <property type="protein sequence ID" value="PKV93674.1"/>
    <property type="molecule type" value="Genomic_DNA"/>
</dbReference>
<feature type="transmembrane region" description="Helical" evidence="2">
    <location>
        <begin position="90"/>
        <end position="109"/>
    </location>
</feature>
<sequence>MTLSLDNDYSNLSGICVSVFAIPAEEARMTTEQPYPAAPARHSRTTTRPGPHRPPQQEPPRRRANWPGGLAVVLGLAALGVAFLPDWGFLAWPVAGVGLAAGIAGIVLSSKGAMRGLGVALTGTALSALAAVLCGTMLLYPSMFGTARAGELHIPPQPGEKHSVDFVVTSAGGATVRYGTLNDQRTASTPPSTDDWHGHASYNGGTPILSLTADTANAGVTNQISCQILVDGKKVAESSGSSIALCTANVD</sequence>
<feature type="transmembrane region" description="Helical" evidence="2">
    <location>
        <begin position="116"/>
        <end position="140"/>
    </location>
</feature>
<dbReference type="Proteomes" id="UP000233750">
    <property type="component" value="Unassembled WGS sequence"/>
</dbReference>
<evidence type="ECO:0000313" key="4">
    <source>
        <dbReference type="Proteomes" id="UP000233750"/>
    </source>
</evidence>
<name>A0A2N3WIH6_9PSEU</name>
<accession>A0A2N3WIH6</accession>
<proteinExistence type="predicted"/>
<keyword evidence="4" id="KW-1185">Reference proteome</keyword>
<evidence type="ECO:0008006" key="5">
    <source>
        <dbReference type="Google" id="ProtNLM"/>
    </source>
</evidence>
<evidence type="ECO:0000256" key="1">
    <source>
        <dbReference type="SAM" id="MobiDB-lite"/>
    </source>
</evidence>
<evidence type="ECO:0000313" key="3">
    <source>
        <dbReference type="EMBL" id="PKV93674.1"/>
    </source>
</evidence>
<protein>
    <recommendedName>
        <fullName evidence="5">MmpS family membrane protein</fullName>
    </recommendedName>
</protein>
<keyword evidence="2" id="KW-0812">Transmembrane</keyword>
<keyword evidence="2" id="KW-0472">Membrane</keyword>
<dbReference type="AlphaFoldDB" id="A0A2N3WIH6"/>
<feature type="transmembrane region" description="Helical" evidence="2">
    <location>
        <begin position="66"/>
        <end position="84"/>
    </location>
</feature>
<dbReference type="InterPro" id="IPR038468">
    <property type="entry name" value="MmpS_C"/>
</dbReference>